<proteinExistence type="predicted"/>
<protein>
    <submittedName>
        <fullName evidence="1">Uncharacterized protein</fullName>
    </submittedName>
</protein>
<organism evidence="1 2">
    <name type="scientific">Cyanobium usitatum str. Tous</name>
    <dbReference type="NCBI Taxonomy" id="2116684"/>
    <lineage>
        <taxon>Bacteria</taxon>
        <taxon>Bacillati</taxon>
        <taxon>Cyanobacteriota</taxon>
        <taxon>Cyanophyceae</taxon>
        <taxon>Synechococcales</taxon>
        <taxon>Prochlorococcaceae</taxon>
        <taxon>Cyanobium</taxon>
    </lineage>
</organism>
<dbReference type="EMBL" id="PXXO01000006">
    <property type="protein sequence ID" value="PSJ05664.1"/>
    <property type="molecule type" value="Genomic_DNA"/>
</dbReference>
<accession>A0A2P7MWP8</accession>
<name>A0A2P7MWP8_9CYAN</name>
<comment type="caution">
    <text evidence="1">The sequence shown here is derived from an EMBL/GenBank/DDBJ whole genome shotgun (WGS) entry which is preliminary data.</text>
</comment>
<keyword evidence="2" id="KW-1185">Reference proteome</keyword>
<gene>
    <name evidence="1" type="ORF">C7K55_06360</name>
</gene>
<dbReference type="Proteomes" id="UP000243002">
    <property type="component" value="Unassembled WGS sequence"/>
</dbReference>
<evidence type="ECO:0000313" key="1">
    <source>
        <dbReference type="EMBL" id="PSJ05664.1"/>
    </source>
</evidence>
<dbReference type="AlphaFoldDB" id="A0A2P7MWP8"/>
<evidence type="ECO:0000313" key="2">
    <source>
        <dbReference type="Proteomes" id="UP000243002"/>
    </source>
</evidence>
<sequence>MLISIPMRRISLLAGGIALALAGGLSLTGCNQVTQSAKDAATSAATGAAQPALGPAVTPVLDLLKQGQSKVASGDLAGAAASMGGFQAIWEKAAPVVKPLAGDKWASIESAAQGLSGTFSKGTPSAADANTAISGLLGPLSALAGK</sequence>
<reference evidence="1 2" key="1">
    <citation type="journal article" date="2018" name="Environ. Microbiol.">
        <title>Ecological and genomic features of two widespread freshwater picocyanobacteria.</title>
        <authorList>
            <person name="Cabello-Yeves P.J."/>
            <person name="Picazo A."/>
            <person name="Camacho A."/>
            <person name="Callieri C."/>
            <person name="Rosselli R."/>
            <person name="Roda-Garcia J.J."/>
            <person name="Coutinho F.H."/>
            <person name="Rodriguez-Valera F."/>
        </authorList>
    </citation>
    <scope>NUCLEOTIDE SEQUENCE [LARGE SCALE GENOMIC DNA]</scope>
    <source>
        <strain evidence="1 2">Tous</strain>
    </source>
</reference>